<comment type="caution">
    <text evidence="1">The sequence shown here is derived from an EMBL/GenBank/DDBJ whole genome shotgun (WGS) entry which is preliminary data.</text>
</comment>
<dbReference type="EMBL" id="JASBWS010000075">
    <property type="protein sequence ID" value="KAJ9100362.1"/>
    <property type="molecule type" value="Genomic_DNA"/>
</dbReference>
<keyword evidence="2" id="KW-1185">Reference proteome</keyword>
<organism evidence="1 2">
    <name type="scientific">Naganishia adeliensis</name>
    <dbReference type="NCBI Taxonomy" id="92952"/>
    <lineage>
        <taxon>Eukaryota</taxon>
        <taxon>Fungi</taxon>
        <taxon>Dikarya</taxon>
        <taxon>Basidiomycota</taxon>
        <taxon>Agaricomycotina</taxon>
        <taxon>Tremellomycetes</taxon>
        <taxon>Filobasidiales</taxon>
        <taxon>Filobasidiaceae</taxon>
        <taxon>Naganishia</taxon>
    </lineage>
</organism>
<name>A0ACC2VN69_9TREE</name>
<evidence type="ECO:0000313" key="2">
    <source>
        <dbReference type="Proteomes" id="UP001230649"/>
    </source>
</evidence>
<sequence length="358" mass="38895">MPSHRRTTSSTSMTLPSPTLHPVTVRKAPFPIALVLLYVPDLIHVTESSPGPTHFETKYGLYRRCTRKTPTSNTTSTFHTSPDSFWDTYVPGESTYILERADANDHARPHSLDRLQHLLESTQTIARSRHVASSPPAPTFASATESQHERVHTEGLEDTPIDGEGDDWVCTPFPQKSECARFGQKFSGYAAQLALAPCVVALIALLVITVGIGSRKVRAKRRRGGWKIVSILMSVHAVLQIISIAIILHVYRTDPRFRGEKSHLDKACDFAVASAVISVGTVLALALTGAAAEAGKTWAAGKSAKRLGKKRHYHRRTRSGRVVAIPGGEEVDEETALLDEPVEDQGEVRATGSGAGLA</sequence>
<evidence type="ECO:0000313" key="1">
    <source>
        <dbReference type="EMBL" id="KAJ9100362.1"/>
    </source>
</evidence>
<accession>A0ACC2VN69</accession>
<gene>
    <name evidence="1" type="ORF">QFC20_005428</name>
</gene>
<proteinExistence type="predicted"/>
<reference evidence="1" key="1">
    <citation type="submission" date="2023-04" db="EMBL/GenBank/DDBJ databases">
        <title>Draft Genome sequencing of Naganishia species isolated from polar environments using Oxford Nanopore Technology.</title>
        <authorList>
            <person name="Leo P."/>
            <person name="Venkateswaran K."/>
        </authorList>
    </citation>
    <scope>NUCLEOTIDE SEQUENCE</scope>
    <source>
        <strain evidence="1">MNA-CCFEE 5262</strain>
    </source>
</reference>
<protein>
    <submittedName>
        <fullName evidence="1">Uncharacterized protein</fullName>
    </submittedName>
</protein>
<dbReference type="Proteomes" id="UP001230649">
    <property type="component" value="Unassembled WGS sequence"/>
</dbReference>